<evidence type="ECO:0000256" key="3">
    <source>
        <dbReference type="ARBA" id="ARBA00022801"/>
    </source>
</evidence>
<dbReference type="STRING" id="1235591.CAK95_09765"/>
<dbReference type="KEGG" id="psin:CAK95_09765"/>
<dbReference type="Pfam" id="PF02358">
    <property type="entry name" value="Trehalose_PPase"/>
    <property type="match status" value="1"/>
</dbReference>
<dbReference type="InterPro" id="IPR044651">
    <property type="entry name" value="OTSB-like"/>
</dbReference>
<dbReference type="AlphaFoldDB" id="A0A1W6ZPP9"/>
<feature type="region of interest" description="Disordered" evidence="5">
    <location>
        <begin position="1"/>
        <end position="27"/>
    </location>
</feature>
<feature type="compositionally biased region" description="Polar residues" evidence="5">
    <location>
        <begin position="1"/>
        <end position="11"/>
    </location>
</feature>
<comment type="pathway">
    <text evidence="1 4">Glycan biosynthesis; trehalose biosynthesis.</text>
</comment>
<dbReference type="GO" id="GO:0004805">
    <property type="term" value="F:trehalose-phosphatase activity"/>
    <property type="evidence" value="ECO:0007669"/>
    <property type="project" value="UniProtKB-EC"/>
</dbReference>
<comment type="catalytic activity">
    <reaction evidence="4">
        <text>alpha,alpha-trehalose 6-phosphate + H2O = alpha,alpha-trehalose + phosphate</text>
        <dbReference type="Rhea" id="RHEA:23420"/>
        <dbReference type="ChEBI" id="CHEBI:15377"/>
        <dbReference type="ChEBI" id="CHEBI:16551"/>
        <dbReference type="ChEBI" id="CHEBI:43474"/>
        <dbReference type="ChEBI" id="CHEBI:58429"/>
        <dbReference type="EC" id="3.1.3.12"/>
    </reaction>
</comment>
<evidence type="ECO:0000313" key="6">
    <source>
        <dbReference type="EMBL" id="ARP99339.1"/>
    </source>
</evidence>
<dbReference type="InterPro" id="IPR003337">
    <property type="entry name" value="Trehalose_PPase"/>
</dbReference>
<keyword evidence="4" id="KW-0460">Magnesium</keyword>
<protein>
    <recommendedName>
        <fullName evidence="4">Trehalose 6-phosphate phosphatase</fullName>
        <ecNumber evidence="4">3.1.3.12</ecNumber>
    </recommendedName>
</protein>
<keyword evidence="3 4" id="KW-0378">Hydrolase</keyword>
<dbReference type="PANTHER" id="PTHR43768">
    <property type="entry name" value="TREHALOSE 6-PHOSPHATE PHOSPHATASE"/>
    <property type="match status" value="1"/>
</dbReference>
<comment type="function">
    <text evidence="4">Removes the phosphate from trehalose 6-phosphate to produce free trehalose.</text>
</comment>
<evidence type="ECO:0000256" key="5">
    <source>
        <dbReference type="SAM" id="MobiDB-lite"/>
    </source>
</evidence>
<name>A0A1W6ZPP9_9HYPH</name>
<dbReference type="CDD" id="cd01627">
    <property type="entry name" value="HAD_TPP"/>
    <property type="match status" value="1"/>
</dbReference>
<dbReference type="UniPathway" id="UPA00299"/>
<dbReference type="InterPro" id="IPR036412">
    <property type="entry name" value="HAD-like_sf"/>
</dbReference>
<dbReference type="NCBIfam" id="TIGR01484">
    <property type="entry name" value="HAD-SF-IIB"/>
    <property type="match status" value="1"/>
</dbReference>
<dbReference type="OrthoDB" id="9814913at2"/>
<comment type="cofactor">
    <cofactor evidence="4">
        <name>Mg(2+)</name>
        <dbReference type="ChEBI" id="CHEBI:18420"/>
    </cofactor>
</comment>
<dbReference type="SUPFAM" id="SSF56784">
    <property type="entry name" value="HAD-like"/>
    <property type="match status" value="1"/>
</dbReference>
<dbReference type="GO" id="GO:0046872">
    <property type="term" value="F:metal ion binding"/>
    <property type="evidence" value="ECO:0007669"/>
    <property type="project" value="UniProtKB-KW"/>
</dbReference>
<sequence>MPETLTKTTSADVDVVGPSTPSSDGKRASLPAEMLKFDLDRTAIFLDVDGTLLDIAPTPLEVYVPAQLREALYALWQQLDGAIAFISGRPIAELDRIFDPLRLPAVGGHGAEIRFLPKGEIRRSRIATLDDALRADFALISKIGKGIIVEDKGYSLAIHYRQAPEYGGEIMKNVVEICKNERCDSLEVLPGKLVVEIKPGGYDKGTGLREMMSAETFKGRRPIFIGDDVTDNAAFAALPEFDGTGFSVGGIVKGATFNFDGPQDVRAWLQRLAGVDHMEGE</sequence>
<reference evidence="6 7" key="1">
    <citation type="submission" date="2017-05" db="EMBL/GenBank/DDBJ databases">
        <title>Full genome sequence of Pseudorhodoplanes sinuspersici.</title>
        <authorList>
            <person name="Dastgheib S.M.M."/>
            <person name="Shavandi M."/>
            <person name="Tirandaz H."/>
        </authorList>
    </citation>
    <scope>NUCLEOTIDE SEQUENCE [LARGE SCALE GENOMIC DNA]</scope>
    <source>
        <strain evidence="6 7">RIPI110</strain>
    </source>
</reference>
<evidence type="ECO:0000256" key="2">
    <source>
        <dbReference type="ARBA" id="ARBA00008770"/>
    </source>
</evidence>
<proteinExistence type="inferred from homology"/>
<dbReference type="EMBL" id="CP021112">
    <property type="protein sequence ID" value="ARP99339.1"/>
    <property type="molecule type" value="Genomic_DNA"/>
</dbReference>
<keyword evidence="7" id="KW-1185">Reference proteome</keyword>
<dbReference type="InterPro" id="IPR006379">
    <property type="entry name" value="HAD-SF_hydro_IIB"/>
</dbReference>
<keyword evidence="4" id="KW-0479">Metal-binding</keyword>
<dbReference type="Proteomes" id="UP000194137">
    <property type="component" value="Chromosome"/>
</dbReference>
<dbReference type="InterPro" id="IPR023214">
    <property type="entry name" value="HAD_sf"/>
</dbReference>
<dbReference type="EC" id="3.1.3.12" evidence="4"/>
<evidence type="ECO:0000256" key="4">
    <source>
        <dbReference type="RuleBase" id="RU361117"/>
    </source>
</evidence>
<organism evidence="6 7">
    <name type="scientific">Pseudorhodoplanes sinuspersici</name>
    <dbReference type="NCBI Taxonomy" id="1235591"/>
    <lineage>
        <taxon>Bacteria</taxon>
        <taxon>Pseudomonadati</taxon>
        <taxon>Pseudomonadota</taxon>
        <taxon>Alphaproteobacteria</taxon>
        <taxon>Hyphomicrobiales</taxon>
        <taxon>Pseudorhodoplanes</taxon>
    </lineage>
</organism>
<dbReference type="NCBIfam" id="TIGR00685">
    <property type="entry name" value="T6PP"/>
    <property type="match status" value="1"/>
</dbReference>
<comment type="similarity">
    <text evidence="2 4">Belongs to the trehalose phosphatase family.</text>
</comment>
<dbReference type="Gene3D" id="3.40.50.1000">
    <property type="entry name" value="HAD superfamily/HAD-like"/>
    <property type="match status" value="1"/>
</dbReference>
<evidence type="ECO:0000313" key="7">
    <source>
        <dbReference type="Proteomes" id="UP000194137"/>
    </source>
</evidence>
<dbReference type="PANTHER" id="PTHR43768:SF3">
    <property type="entry name" value="TREHALOSE 6-PHOSPHATE PHOSPHATASE"/>
    <property type="match status" value="1"/>
</dbReference>
<evidence type="ECO:0000256" key="1">
    <source>
        <dbReference type="ARBA" id="ARBA00005199"/>
    </source>
</evidence>
<dbReference type="Gene3D" id="3.30.70.1020">
    <property type="entry name" value="Trehalose-6-phosphate phosphatase related protein, domain 2"/>
    <property type="match status" value="1"/>
</dbReference>
<accession>A0A1W6ZPP9</accession>
<dbReference type="GO" id="GO:0005992">
    <property type="term" value="P:trehalose biosynthetic process"/>
    <property type="evidence" value="ECO:0007669"/>
    <property type="project" value="UniProtKB-UniPathway"/>
</dbReference>
<gene>
    <name evidence="6" type="ORF">CAK95_09765</name>
</gene>
<dbReference type="RefSeq" id="WP_086087748.1">
    <property type="nucleotide sequence ID" value="NZ_CP021112.1"/>
</dbReference>